<reference evidence="2" key="1">
    <citation type="submission" date="2025-08" db="UniProtKB">
        <authorList>
            <consortium name="Ensembl"/>
        </authorList>
    </citation>
    <scope>IDENTIFICATION</scope>
</reference>
<dbReference type="Proteomes" id="UP000694402">
    <property type="component" value="Unassembled WGS sequence"/>
</dbReference>
<dbReference type="Ensembl" id="ENSOTST00005076473.2">
    <property type="protein sequence ID" value="ENSOTSP00005070453.2"/>
    <property type="gene ID" value="ENSOTSG00005033408.2"/>
</dbReference>
<proteinExistence type="predicted"/>
<evidence type="ECO:0000313" key="2">
    <source>
        <dbReference type="Ensembl" id="ENSOTSP00005070453.2"/>
    </source>
</evidence>
<evidence type="ECO:0000256" key="1">
    <source>
        <dbReference type="SAM" id="MobiDB-lite"/>
    </source>
</evidence>
<sequence>HQTAAISFGAILSSMRLTSIAFSDMNPFPFRLLRQRRALHLQCVHVQLSELERIQRELGRERRQHKDRELGLVSSEDEGGT</sequence>
<dbReference type="GeneTree" id="ENSGT00940000177365"/>
<reference evidence="2" key="2">
    <citation type="submission" date="2025-09" db="UniProtKB">
        <authorList>
            <consortium name="Ensembl"/>
        </authorList>
    </citation>
    <scope>IDENTIFICATION</scope>
</reference>
<organism evidence="2 3">
    <name type="scientific">Oncorhynchus tshawytscha</name>
    <name type="common">Chinook salmon</name>
    <name type="synonym">Salmo tshawytscha</name>
    <dbReference type="NCBI Taxonomy" id="74940"/>
    <lineage>
        <taxon>Eukaryota</taxon>
        <taxon>Metazoa</taxon>
        <taxon>Chordata</taxon>
        <taxon>Craniata</taxon>
        <taxon>Vertebrata</taxon>
        <taxon>Euteleostomi</taxon>
        <taxon>Actinopterygii</taxon>
        <taxon>Neopterygii</taxon>
        <taxon>Teleostei</taxon>
        <taxon>Protacanthopterygii</taxon>
        <taxon>Salmoniformes</taxon>
        <taxon>Salmonidae</taxon>
        <taxon>Salmoninae</taxon>
        <taxon>Oncorhynchus</taxon>
    </lineage>
</organism>
<keyword evidence="3" id="KW-1185">Reference proteome</keyword>
<name>A0A8C8I350_ONCTS</name>
<evidence type="ECO:0000313" key="3">
    <source>
        <dbReference type="Proteomes" id="UP000694402"/>
    </source>
</evidence>
<dbReference type="AlphaFoldDB" id="A0A8C8I350"/>
<protein>
    <submittedName>
        <fullName evidence="2">Uncharacterized protein</fullName>
    </submittedName>
</protein>
<accession>A0A8C8I350</accession>
<feature type="region of interest" description="Disordered" evidence="1">
    <location>
        <begin position="60"/>
        <end position="81"/>
    </location>
</feature>
<feature type="compositionally biased region" description="Basic and acidic residues" evidence="1">
    <location>
        <begin position="60"/>
        <end position="70"/>
    </location>
</feature>